<sequence length="614" mass="68563">MSPADDLDPFEYLTRPPANESPEQRQARERKEANAKKISDQIDEELKKEKAAFRKQQAAVKVLLLGQSESGKSTTLKNFRMRYAQQEWETELQSWRTVVQLNLIRSVTTILDAIQAEMDNIPSDAPATPTTPSATLRFNRAGNDDTDNESESEYLVYDDKSKTPTITSIPITPTPASPTVPSSPYSPRRPSVSGVYKGLQSKGSSTSLRRDAARNNVLNVNVGAASSNVEDLPASPTTPTSRQPLLTSHHHLLKLRLAPLRTVEKELRKRLGASAEDETPDGAIVGDEGDGVLGVGSVRSRSGSVTAEGPIRTSLRRRTTTNTKEFTVRRLKDVLHPLRTQDLNKRDRAQDESEPDSPTDVISNCKDDIRSLWVDEIIRTVLKKRKIRLEDSAGFFLDDLDRIASPAYVPSSDDVVRARLRTLGVQEYRIKVDQKSPGSNILAGALGSTEWLLYDVGGSRTLRHAWLPYFENINAIIFLAPVSCFDERLLEDSRINRLEDSFLLWRTICSSKLLTGTSLILFMNKCDLLKRKLKNGVRVKTYLPSFGDRPNDAGTVVKYLKEKFRDIVKTNAPEGGRVAYYYATSVTDTKTTFVTLQAVKDVILRDHLKSADFV</sequence>
<dbReference type="SUPFAM" id="SSF52540">
    <property type="entry name" value="P-loop containing nucleoside triphosphate hydrolases"/>
    <property type="match status" value="1"/>
</dbReference>
<proteinExistence type="predicted"/>
<dbReference type="SMART" id="SM00275">
    <property type="entry name" value="G_alpha"/>
    <property type="match status" value="1"/>
</dbReference>
<keyword evidence="1 6" id="KW-0479">Metal-binding</keyword>
<dbReference type="Gene3D" id="3.40.50.300">
    <property type="entry name" value="P-loop containing nucleotide triphosphate hydrolases"/>
    <property type="match status" value="2"/>
</dbReference>
<dbReference type="GO" id="GO:0007188">
    <property type="term" value="P:adenylate cyclase-modulating G protein-coupled receptor signaling pathway"/>
    <property type="evidence" value="ECO:0007669"/>
    <property type="project" value="TreeGrafter"/>
</dbReference>
<dbReference type="FunFam" id="3.40.50.300:FF:000692">
    <property type="entry name" value="Guanine nucleotide-binding protein subunit alpha"/>
    <property type="match status" value="1"/>
</dbReference>
<dbReference type="GO" id="GO:0005525">
    <property type="term" value="F:GTP binding"/>
    <property type="evidence" value="ECO:0007669"/>
    <property type="project" value="UniProtKB-KW"/>
</dbReference>
<dbReference type="GO" id="GO:0046872">
    <property type="term" value="F:metal ion binding"/>
    <property type="evidence" value="ECO:0007669"/>
    <property type="project" value="UniProtKB-KW"/>
</dbReference>
<dbReference type="GO" id="GO:0005834">
    <property type="term" value="C:heterotrimeric G-protein complex"/>
    <property type="evidence" value="ECO:0007669"/>
    <property type="project" value="TreeGrafter"/>
</dbReference>
<feature type="compositionally biased region" description="Basic and acidic residues" evidence="7">
    <location>
        <begin position="22"/>
        <end position="40"/>
    </location>
</feature>
<feature type="binding site" evidence="5">
    <location>
        <begin position="524"/>
        <end position="527"/>
    </location>
    <ligand>
        <name>GTP</name>
        <dbReference type="ChEBI" id="CHEBI:37565"/>
    </ligand>
</feature>
<accession>A0A5C3KM39</accession>
<feature type="binding site" evidence="5">
    <location>
        <begin position="391"/>
        <end position="392"/>
    </location>
    <ligand>
        <name>GTP</name>
        <dbReference type="ChEBI" id="CHEBI:37565"/>
    </ligand>
</feature>
<feature type="compositionally biased region" description="Low complexity" evidence="7">
    <location>
        <begin position="295"/>
        <end position="305"/>
    </location>
</feature>
<evidence type="ECO:0000313" key="8">
    <source>
        <dbReference type="EMBL" id="TFK21077.1"/>
    </source>
</evidence>
<organism evidence="8 9">
    <name type="scientific">Coprinopsis marcescibilis</name>
    <name type="common">Agaric fungus</name>
    <name type="synonym">Psathyrella marcescibilis</name>
    <dbReference type="NCBI Taxonomy" id="230819"/>
    <lineage>
        <taxon>Eukaryota</taxon>
        <taxon>Fungi</taxon>
        <taxon>Dikarya</taxon>
        <taxon>Basidiomycota</taxon>
        <taxon>Agaricomycotina</taxon>
        <taxon>Agaricomycetes</taxon>
        <taxon>Agaricomycetidae</taxon>
        <taxon>Agaricales</taxon>
        <taxon>Agaricineae</taxon>
        <taxon>Psathyrellaceae</taxon>
        <taxon>Coprinopsis</taxon>
    </lineage>
</organism>
<evidence type="ECO:0000313" key="9">
    <source>
        <dbReference type="Proteomes" id="UP000307440"/>
    </source>
</evidence>
<dbReference type="EMBL" id="ML210279">
    <property type="protein sequence ID" value="TFK21077.1"/>
    <property type="molecule type" value="Genomic_DNA"/>
</dbReference>
<dbReference type="PRINTS" id="PR00318">
    <property type="entry name" value="GPROTEINA"/>
</dbReference>
<keyword evidence="4" id="KW-0807">Transducer</keyword>
<dbReference type="InterPro" id="IPR027417">
    <property type="entry name" value="P-loop_NTPase"/>
</dbReference>
<evidence type="ECO:0000256" key="4">
    <source>
        <dbReference type="ARBA" id="ARBA00023224"/>
    </source>
</evidence>
<feature type="region of interest" description="Disordered" evidence="7">
    <location>
        <begin position="272"/>
        <end position="308"/>
    </location>
</feature>
<dbReference type="Gene3D" id="1.10.400.10">
    <property type="entry name" value="GI Alpha 1, domain 2-like"/>
    <property type="match status" value="1"/>
</dbReference>
<keyword evidence="6" id="KW-0460">Magnesium</keyword>
<dbReference type="GO" id="GO:0031683">
    <property type="term" value="F:G-protein beta/gamma-subunit complex binding"/>
    <property type="evidence" value="ECO:0007669"/>
    <property type="project" value="InterPro"/>
</dbReference>
<feature type="compositionally biased region" description="Low complexity" evidence="7">
    <location>
        <begin position="122"/>
        <end position="135"/>
    </location>
</feature>
<keyword evidence="2 5" id="KW-0547">Nucleotide-binding</keyword>
<dbReference type="STRING" id="230819.A0A5C3KM39"/>
<evidence type="ECO:0000256" key="1">
    <source>
        <dbReference type="ARBA" id="ARBA00022723"/>
    </source>
</evidence>
<dbReference type="GO" id="GO:0003924">
    <property type="term" value="F:GTPase activity"/>
    <property type="evidence" value="ECO:0007669"/>
    <property type="project" value="InterPro"/>
</dbReference>
<dbReference type="OrthoDB" id="5817230at2759"/>
<evidence type="ECO:0000256" key="7">
    <source>
        <dbReference type="SAM" id="MobiDB-lite"/>
    </source>
</evidence>
<dbReference type="InterPro" id="IPR011025">
    <property type="entry name" value="GproteinA_insert"/>
</dbReference>
<dbReference type="GO" id="GO:0001664">
    <property type="term" value="F:G protein-coupled receptor binding"/>
    <property type="evidence" value="ECO:0007669"/>
    <property type="project" value="TreeGrafter"/>
</dbReference>
<evidence type="ECO:0000256" key="2">
    <source>
        <dbReference type="ARBA" id="ARBA00022741"/>
    </source>
</evidence>
<keyword evidence="9" id="KW-1185">Reference proteome</keyword>
<gene>
    <name evidence="8" type="ORF">FA15DRAFT_672915</name>
</gene>
<feature type="region of interest" description="Disordered" evidence="7">
    <location>
        <begin position="1"/>
        <end position="40"/>
    </location>
</feature>
<dbReference type="Proteomes" id="UP000307440">
    <property type="component" value="Unassembled WGS sequence"/>
</dbReference>
<evidence type="ECO:0000256" key="5">
    <source>
        <dbReference type="PIRSR" id="PIRSR601019-1"/>
    </source>
</evidence>
<dbReference type="Pfam" id="PF00503">
    <property type="entry name" value="G-alpha"/>
    <property type="match status" value="2"/>
</dbReference>
<evidence type="ECO:0000256" key="6">
    <source>
        <dbReference type="PIRSR" id="PIRSR601019-2"/>
    </source>
</evidence>
<feature type="region of interest" description="Disordered" evidence="7">
    <location>
        <begin position="121"/>
        <end position="151"/>
    </location>
</feature>
<feature type="region of interest" description="Disordered" evidence="7">
    <location>
        <begin position="339"/>
        <end position="360"/>
    </location>
</feature>
<feature type="region of interest" description="Disordered" evidence="7">
    <location>
        <begin position="165"/>
        <end position="211"/>
    </location>
</feature>
<keyword evidence="3 5" id="KW-0342">GTP-binding</keyword>
<feature type="binding site" evidence="6">
    <location>
        <position position="422"/>
    </location>
    <ligand>
        <name>Mg(2+)</name>
        <dbReference type="ChEBI" id="CHEBI:18420"/>
    </ligand>
</feature>
<protein>
    <submittedName>
        <fullName evidence="8">G-alpha-domain-containing protein</fullName>
    </submittedName>
</protein>
<feature type="compositionally biased region" description="Low complexity" evidence="7">
    <location>
        <begin position="179"/>
        <end position="193"/>
    </location>
</feature>
<dbReference type="GO" id="GO:0005737">
    <property type="term" value="C:cytoplasm"/>
    <property type="evidence" value="ECO:0007669"/>
    <property type="project" value="TreeGrafter"/>
</dbReference>
<dbReference type="AlphaFoldDB" id="A0A5C3KM39"/>
<evidence type="ECO:0000256" key="3">
    <source>
        <dbReference type="ARBA" id="ARBA00023134"/>
    </source>
</evidence>
<dbReference type="PANTHER" id="PTHR10218:SF360">
    <property type="entry name" value="GUANINE NUCLEOTIDE-BINDING PROTEIN SUBUNIT ALPHA HOMOLOG"/>
    <property type="match status" value="1"/>
</dbReference>
<dbReference type="SUPFAM" id="SSF47895">
    <property type="entry name" value="Transducin (alpha subunit), insertion domain"/>
    <property type="match status" value="1"/>
</dbReference>
<feature type="compositionally biased region" description="Basic and acidic residues" evidence="7">
    <location>
        <begin position="342"/>
        <end position="351"/>
    </location>
</feature>
<reference evidence="8 9" key="1">
    <citation type="journal article" date="2019" name="Nat. Ecol. Evol.">
        <title>Megaphylogeny resolves global patterns of mushroom evolution.</title>
        <authorList>
            <person name="Varga T."/>
            <person name="Krizsan K."/>
            <person name="Foldi C."/>
            <person name="Dima B."/>
            <person name="Sanchez-Garcia M."/>
            <person name="Sanchez-Ramirez S."/>
            <person name="Szollosi G.J."/>
            <person name="Szarkandi J.G."/>
            <person name="Papp V."/>
            <person name="Albert L."/>
            <person name="Andreopoulos W."/>
            <person name="Angelini C."/>
            <person name="Antonin V."/>
            <person name="Barry K.W."/>
            <person name="Bougher N.L."/>
            <person name="Buchanan P."/>
            <person name="Buyck B."/>
            <person name="Bense V."/>
            <person name="Catcheside P."/>
            <person name="Chovatia M."/>
            <person name="Cooper J."/>
            <person name="Damon W."/>
            <person name="Desjardin D."/>
            <person name="Finy P."/>
            <person name="Geml J."/>
            <person name="Haridas S."/>
            <person name="Hughes K."/>
            <person name="Justo A."/>
            <person name="Karasinski D."/>
            <person name="Kautmanova I."/>
            <person name="Kiss B."/>
            <person name="Kocsube S."/>
            <person name="Kotiranta H."/>
            <person name="LaButti K.M."/>
            <person name="Lechner B.E."/>
            <person name="Liimatainen K."/>
            <person name="Lipzen A."/>
            <person name="Lukacs Z."/>
            <person name="Mihaltcheva S."/>
            <person name="Morgado L.N."/>
            <person name="Niskanen T."/>
            <person name="Noordeloos M.E."/>
            <person name="Ohm R.A."/>
            <person name="Ortiz-Santana B."/>
            <person name="Ovrebo C."/>
            <person name="Racz N."/>
            <person name="Riley R."/>
            <person name="Savchenko A."/>
            <person name="Shiryaev A."/>
            <person name="Soop K."/>
            <person name="Spirin V."/>
            <person name="Szebenyi C."/>
            <person name="Tomsovsky M."/>
            <person name="Tulloss R.E."/>
            <person name="Uehling J."/>
            <person name="Grigoriev I.V."/>
            <person name="Vagvolgyi C."/>
            <person name="Papp T."/>
            <person name="Martin F.M."/>
            <person name="Miettinen O."/>
            <person name="Hibbett D.S."/>
            <person name="Nagy L.G."/>
        </authorList>
    </citation>
    <scope>NUCLEOTIDE SEQUENCE [LARGE SCALE GENOMIC DNA]</scope>
    <source>
        <strain evidence="8 9">CBS 121175</strain>
    </source>
</reference>
<dbReference type="PANTHER" id="PTHR10218">
    <property type="entry name" value="GTP-BINDING PROTEIN ALPHA SUBUNIT"/>
    <property type="match status" value="1"/>
</dbReference>
<dbReference type="InterPro" id="IPR001019">
    <property type="entry name" value="Gprotein_alpha_su"/>
</dbReference>
<dbReference type="PROSITE" id="PS51882">
    <property type="entry name" value="G_ALPHA"/>
    <property type="match status" value="1"/>
</dbReference>
<name>A0A5C3KM39_COPMA</name>